<protein>
    <submittedName>
        <fullName evidence="2">Uncharacterized protein</fullName>
    </submittedName>
</protein>
<proteinExistence type="predicted"/>
<keyword evidence="1" id="KW-0472">Membrane</keyword>
<evidence type="ECO:0000313" key="2">
    <source>
        <dbReference type="EMBL" id="GFT87264.1"/>
    </source>
</evidence>
<dbReference type="Proteomes" id="UP000887013">
    <property type="component" value="Unassembled WGS sequence"/>
</dbReference>
<dbReference type="AlphaFoldDB" id="A0A8X6PSQ2"/>
<reference evidence="2" key="1">
    <citation type="submission" date="2020-08" db="EMBL/GenBank/DDBJ databases">
        <title>Multicomponent nature underlies the extraordinary mechanical properties of spider dragline silk.</title>
        <authorList>
            <person name="Kono N."/>
            <person name="Nakamura H."/>
            <person name="Mori M."/>
            <person name="Yoshida Y."/>
            <person name="Ohtoshi R."/>
            <person name="Malay A.D."/>
            <person name="Moran D.A.P."/>
            <person name="Tomita M."/>
            <person name="Numata K."/>
            <person name="Arakawa K."/>
        </authorList>
    </citation>
    <scope>NUCLEOTIDE SEQUENCE</scope>
</reference>
<keyword evidence="3" id="KW-1185">Reference proteome</keyword>
<feature type="transmembrane region" description="Helical" evidence="1">
    <location>
        <begin position="62"/>
        <end position="82"/>
    </location>
</feature>
<sequence length="89" mass="10354">MENQAKNIIKHRAFIGGRIMAWTGILSGYRTEMHIFKGSMIATWNREKITGYKLRLCTPIDIDFLSVVMFVYIDLTTLVSVWRGRIFLV</sequence>
<dbReference type="EMBL" id="BMAW01024286">
    <property type="protein sequence ID" value="GFT87264.1"/>
    <property type="molecule type" value="Genomic_DNA"/>
</dbReference>
<accession>A0A8X6PSQ2</accession>
<keyword evidence="1" id="KW-0812">Transmembrane</keyword>
<name>A0A8X6PSQ2_NEPPI</name>
<keyword evidence="1" id="KW-1133">Transmembrane helix</keyword>
<evidence type="ECO:0000256" key="1">
    <source>
        <dbReference type="SAM" id="Phobius"/>
    </source>
</evidence>
<gene>
    <name evidence="2" type="ORF">NPIL_59441</name>
</gene>
<comment type="caution">
    <text evidence="2">The sequence shown here is derived from an EMBL/GenBank/DDBJ whole genome shotgun (WGS) entry which is preliminary data.</text>
</comment>
<evidence type="ECO:0000313" key="3">
    <source>
        <dbReference type="Proteomes" id="UP000887013"/>
    </source>
</evidence>
<organism evidence="2 3">
    <name type="scientific">Nephila pilipes</name>
    <name type="common">Giant wood spider</name>
    <name type="synonym">Nephila maculata</name>
    <dbReference type="NCBI Taxonomy" id="299642"/>
    <lineage>
        <taxon>Eukaryota</taxon>
        <taxon>Metazoa</taxon>
        <taxon>Ecdysozoa</taxon>
        <taxon>Arthropoda</taxon>
        <taxon>Chelicerata</taxon>
        <taxon>Arachnida</taxon>
        <taxon>Araneae</taxon>
        <taxon>Araneomorphae</taxon>
        <taxon>Entelegynae</taxon>
        <taxon>Araneoidea</taxon>
        <taxon>Nephilidae</taxon>
        <taxon>Nephila</taxon>
    </lineage>
</organism>